<dbReference type="Proteomes" id="UP001595075">
    <property type="component" value="Unassembled WGS sequence"/>
</dbReference>
<sequence length="199" mass="21949">MININNTLMSDRTITEELGLGEMVIRMLDTVDMGSGILPSETTGIRIIAAMGASEVQTTDTVIQVIADLIRGMTVTKIMASKQSTSMAAVTPRKKTIVLTKICLARNVSLQTSQSSSIVKKAMDHIKTRTHMSSRMQKGLTITRRNFTMSRIVKTLTNRSTMRMTTSITKMNLTIEIVTGDLFLLTILNITLCCSATWK</sequence>
<organism evidence="1 2">
    <name type="scientific">Oculimacula yallundae</name>
    <dbReference type="NCBI Taxonomy" id="86028"/>
    <lineage>
        <taxon>Eukaryota</taxon>
        <taxon>Fungi</taxon>
        <taxon>Dikarya</taxon>
        <taxon>Ascomycota</taxon>
        <taxon>Pezizomycotina</taxon>
        <taxon>Leotiomycetes</taxon>
        <taxon>Helotiales</taxon>
        <taxon>Ploettnerulaceae</taxon>
        <taxon>Oculimacula</taxon>
    </lineage>
</organism>
<proteinExistence type="predicted"/>
<comment type="caution">
    <text evidence="1">The sequence shown here is derived from an EMBL/GenBank/DDBJ whole genome shotgun (WGS) entry which is preliminary data.</text>
</comment>
<evidence type="ECO:0000313" key="1">
    <source>
        <dbReference type="EMBL" id="KAL2067755.1"/>
    </source>
</evidence>
<gene>
    <name evidence="1" type="ORF">VTL71DRAFT_15851</name>
</gene>
<evidence type="ECO:0000313" key="2">
    <source>
        <dbReference type="Proteomes" id="UP001595075"/>
    </source>
</evidence>
<keyword evidence="2" id="KW-1185">Reference proteome</keyword>
<accession>A0ABR4CCU4</accession>
<name>A0ABR4CCU4_9HELO</name>
<dbReference type="EMBL" id="JAZHXI010000009">
    <property type="protein sequence ID" value="KAL2067755.1"/>
    <property type="molecule type" value="Genomic_DNA"/>
</dbReference>
<protein>
    <submittedName>
        <fullName evidence="1">Uncharacterized protein</fullName>
    </submittedName>
</protein>
<reference evidence="1 2" key="1">
    <citation type="journal article" date="2024" name="Commun. Biol.">
        <title>Comparative genomic analysis of thermophilic fungi reveals convergent evolutionary adaptations and gene losses.</title>
        <authorList>
            <person name="Steindorff A.S."/>
            <person name="Aguilar-Pontes M.V."/>
            <person name="Robinson A.J."/>
            <person name="Andreopoulos B."/>
            <person name="LaButti K."/>
            <person name="Kuo A."/>
            <person name="Mondo S."/>
            <person name="Riley R."/>
            <person name="Otillar R."/>
            <person name="Haridas S."/>
            <person name="Lipzen A."/>
            <person name="Grimwood J."/>
            <person name="Schmutz J."/>
            <person name="Clum A."/>
            <person name="Reid I.D."/>
            <person name="Moisan M.C."/>
            <person name="Butler G."/>
            <person name="Nguyen T.T.M."/>
            <person name="Dewar K."/>
            <person name="Conant G."/>
            <person name="Drula E."/>
            <person name="Henrissat B."/>
            <person name="Hansel C."/>
            <person name="Singer S."/>
            <person name="Hutchinson M.I."/>
            <person name="de Vries R.P."/>
            <person name="Natvig D.O."/>
            <person name="Powell A.J."/>
            <person name="Tsang A."/>
            <person name="Grigoriev I.V."/>
        </authorList>
    </citation>
    <scope>NUCLEOTIDE SEQUENCE [LARGE SCALE GENOMIC DNA]</scope>
    <source>
        <strain evidence="1 2">CBS 494.80</strain>
    </source>
</reference>